<dbReference type="EMBL" id="KL197728">
    <property type="protein sequence ID" value="KDQ54681.1"/>
    <property type="molecule type" value="Genomic_DNA"/>
</dbReference>
<accession>A0A067PWF5</accession>
<evidence type="ECO:0000313" key="2">
    <source>
        <dbReference type="Proteomes" id="UP000027265"/>
    </source>
</evidence>
<dbReference type="AlphaFoldDB" id="A0A067PWF5"/>
<protein>
    <submittedName>
        <fullName evidence="1">Uncharacterized protein</fullName>
    </submittedName>
</protein>
<organism evidence="1 2">
    <name type="scientific">Jaapia argillacea MUCL 33604</name>
    <dbReference type="NCBI Taxonomy" id="933084"/>
    <lineage>
        <taxon>Eukaryota</taxon>
        <taxon>Fungi</taxon>
        <taxon>Dikarya</taxon>
        <taxon>Basidiomycota</taxon>
        <taxon>Agaricomycotina</taxon>
        <taxon>Agaricomycetes</taxon>
        <taxon>Agaricomycetidae</taxon>
        <taxon>Jaapiales</taxon>
        <taxon>Jaapiaceae</taxon>
        <taxon>Jaapia</taxon>
    </lineage>
</organism>
<dbReference type="InParanoid" id="A0A067PWF5"/>
<sequence length="60" mass="6740">MAQGQTPVLVVFLYGNAGSNLLTWRHWAVRRASLLRQTSIHRRYVAEPQEESFAGGVLIS</sequence>
<dbReference type="Proteomes" id="UP000027265">
    <property type="component" value="Unassembled WGS sequence"/>
</dbReference>
<dbReference type="HOGENOM" id="CLU_2942071_0_0_1"/>
<keyword evidence="2" id="KW-1185">Reference proteome</keyword>
<proteinExistence type="predicted"/>
<name>A0A067PWF5_9AGAM</name>
<gene>
    <name evidence="1" type="ORF">JAAARDRAFT_38357</name>
</gene>
<reference evidence="2" key="1">
    <citation type="journal article" date="2014" name="Proc. Natl. Acad. Sci. U.S.A.">
        <title>Extensive sampling of basidiomycete genomes demonstrates inadequacy of the white-rot/brown-rot paradigm for wood decay fungi.</title>
        <authorList>
            <person name="Riley R."/>
            <person name="Salamov A.A."/>
            <person name="Brown D.W."/>
            <person name="Nagy L.G."/>
            <person name="Floudas D."/>
            <person name="Held B.W."/>
            <person name="Levasseur A."/>
            <person name="Lombard V."/>
            <person name="Morin E."/>
            <person name="Otillar R."/>
            <person name="Lindquist E.A."/>
            <person name="Sun H."/>
            <person name="LaButti K.M."/>
            <person name="Schmutz J."/>
            <person name="Jabbour D."/>
            <person name="Luo H."/>
            <person name="Baker S.E."/>
            <person name="Pisabarro A.G."/>
            <person name="Walton J.D."/>
            <person name="Blanchette R.A."/>
            <person name="Henrissat B."/>
            <person name="Martin F."/>
            <person name="Cullen D."/>
            <person name="Hibbett D.S."/>
            <person name="Grigoriev I.V."/>
        </authorList>
    </citation>
    <scope>NUCLEOTIDE SEQUENCE [LARGE SCALE GENOMIC DNA]</scope>
    <source>
        <strain evidence="2">MUCL 33604</strain>
    </source>
</reference>
<evidence type="ECO:0000313" key="1">
    <source>
        <dbReference type="EMBL" id="KDQ54681.1"/>
    </source>
</evidence>